<dbReference type="RefSeq" id="WP_343904392.1">
    <property type="nucleotide sequence ID" value="NZ_BAAAIS010000002.1"/>
</dbReference>
<protein>
    <submittedName>
        <fullName evidence="2">DUF4184 family protein</fullName>
    </submittedName>
</protein>
<comment type="caution">
    <text evidence="2">The sequence shown here is derived from an EMBL/GenBank/DDBJ whole genome shotgun (WGS) entry which is preliminary data.</text>
</comment>
<evidence type="ECO:0000256" key="1">
    <source>
        <dbReference type="SAM" id="Phobius"/>
    </source>
</evidence>
<keyword evidence="1" id="KW-0812">Transmembrane</keyword>
<feature type="transmembrane region" description="Helical" evidence="1">
    <location>
        <begin position="196"/>
        <end position="217"/>
    </location>
</feature>
<dbReference type="Proteomes" id="UP001597280">
    <property type="component" value="Unassembled WGS sequence"/>
</dbReference>
<evidence type="ECO:0000313" key="3">
    <source>
        <dbReference type="Proteomes" id="UP001597280"/>
    </source>
</evidence>
<feature type="transmembrane region" description="Helical" evidence="1">
    <location>
        <begin position="53"/>
        <end position="72"/>
    </location>
</feature>
<accession>A0ABW4PYZ3</accession>
<keyword evidence="1" id="KW-1133">Transmembrane helix</keyword>
<name>A0ABW4PYZ3_9MICO</name>
<organism evidence="2 3">
    <name type="scientific">Brachybacterium rhamnosum</name>
    <dbReference type="NCBI Taxonomy" id="173361"/>
    <lineage>
        <taxon>Bacteria</taxon>
        <taxon>Bacillati</taxon>
        <taxon>Actinomycetota</taxon>
        <taxon>Actinomycetes</taxon>
        <taxon>Micrococcales</taxon>
        <taxon>Dermabacteraceae</taxon>
        <taxon>Brachybacterium</taxon>
    </lineage>
</organism>
<evidence type="ECO:0000313" key="2">
    <source>
        <dbReference type="EMBL" id="MFD1835275.1"/>
    </source>
</evidence>
<feature type="transmembrane region" description="Helical" evidence="1">
    <location>
        <begin position="109"/>
        <end position="127"/>
    </location>
</feature>
<gene>
    <name evidence="2" type="ORF">ACFSDA_09335</name>
</gene>
<dbReference type="EMBL" id="JBHUFL010000002">
    <property type="protein sequence ID" value="MFD1835275.1"/>
    <property type="molecule type" value="Genomic_DNA"/>
</dbReference>
<reference evidence="3" key="1">
    <citation type="journal article" date="2019" name="Int. J. Syst. Evol. Microbiol.">
        <title>The Global Catalogue of Microorganisms (GCM) 10K type strain sequencing project: providing services to taxonomists for standard genome sequencing and annotation.</title>
        <authorList>
            <consortium name="The Broad Institute Genomics Platform"/>
            <consortium name="The Broad Institute Genome Sequencing Center for Infectious Disease"/>
            <person name="Wu L."/>
            <person name="Ma J."/>
        </authorList>
    </citation>
    <scope>NUCLEOTIDE SEQUENCE [LARGE SCALE GENOMIC DNA]</scope>
    <source>
        <strain evidence="3">JCM 11650</strain>
    </source>
</reference>
<keyword evidence="1" id="KW-0472">Membrane</keyword>
<dbReference type="InterPro" id="IPR025238">
    <property type="entry name" value="DUF4184"/>
</dbReference>
<feature type="transmembrane region" description="Helical" evidence="1">
    <location>
        <begin position="156"/>
        <end position="175"/>
    </location>
</feature>
<sequence>MPFTPSHAIVALPFARRARVAAPLAVGAMAPDLPLFLRGIVPNVYPFTHDQRWIPVTALLALGLLLIWRGLLRPAARALAPPRVGERLPSCWDGSGDGAIRETFPSVRASVVLLLLLAAGVGSHLLWDAFSHAHRAGTQWVPELAAMWGPLPGYKVVQYTSGIGGLVVLAVWGALRLSRQSIAPVRPAPGVVRWGCWLSLPLLMAGALVLGAAHSGVPGTGGEAYRLMGVLPTACGLWGLLVLALAIALRGRSKRFPQQVSDGSQKRG</sequence>
<keyword evidence="3" id="KW-1185">Reference proteome</keyword>
<proteinExistence type="predicted"/>
<dbReference type="Pfam" id="PF13803">
    <property type="entry name" value="DUF4184"/>
    <property type="match status" value="1"/>
</dbReference>
<feature type="transmembrane region" description="Helical" evidence="1">
    <location>
        <begin position="229"/>
        <end position="249"/>
    </location>
</feature>